<protein>
    <recommendedName>
        <fullName evidence="3">Phage head-tail adaptor</fullName>
    </recommendedName>
</protein>
<evidence type="ECO:0000313" key="1">
    <source>
        <dbReference type="EMBL" id="CAK1233642.1"/>
    </source>
</evidence>
<evidence type="ECO:0000313" key="2">
    <source>
        <dbReference type="Proteomes" id="UP001314261"/>
    </source>
</evidence>
<accession>A0ABM9MQU3</accession>
<dbReference type="InterPro" id="IPR008767">
    <property type="entry name" value="Phage_SPP1_head-tail_adaptor"/>
</dbReference>
<dbReference type="Pfam" id="PF05521">
    <property type="entry name" value="Phage_HCP"/>
    <property type="match status" value="1"/>
</dbReference>
<dbReference type="EMBL" id="CAUZLR010000002">
    <property type="protein sequence ID" value="CAK1233642.1"/>
    <property type="molecule type" value="Genomic_DNA"/>
</dbReference>
<dbReference type="NCBIfam" id="TIGR01563">
    <property type="entry name" value="gp16_SPP1"/>
    <property type="match status" value="1"/>
</dbReference>
<proteinExistence type="predicted"/>
<name>A0ABM9MQU3_9LACO</name>
<gene>
    <name evidence="1" type="ORF">R54839_PPFHFPJH_00560</name>
</gene>
<reference evidence="1 2" key="1">
    <citation type="submission" date="2023-10" db="EMBL/GenBank/DDBJ databases">
        <authorList>
            <person name="Botero Cardona J."/>
        </authorList>
    </citation>
    <scope>NUCLEOTIDE SEQUENCE [LARGE SCALE GENOMIC DNA]</scope>
    <source>
        <strain evidence="1 2">R-54839</strain>
    </source>
</reference>
<dbReference type="RefSeq" id="WP_338345986.1">
    <property type="nucleotide sequence ID" value="NZ_CAUZLR010000002.1"/>
</dbReference>
<dbReference type="Proteomes" id="UP001314261">
    <property type="component" value="Unassembled WGS sequence"/>
</dbReference>
<keyword evidence="2" id="KW-1185">Reference proteome</keyword>
<sequence length="115" mass="13195">MKYKPSDFNKIVRFGSIESVPNEINGNLMETFVEGMKLHYAPKTRTMTQQYTLLGTKLEDTILIVIRHNSAVQDKMLAQLPDNKYYEIVGISPDESNNIIRYDILTLKLSQKGVE</sequence>
<comment type="caution">
    <text evidence="1">The sequence shown here is derived from an EMBL/GenBank/DDBJ whole genome shotgun (WGS) entry which is preliminary data.</text>
</comment>
<evidence type="ECO:0008006" key="3">
    <source>
        <dbReference type="Google" id="ProtNLM"/>
    </source>
</evidence>
<organism evidence="1 2">
    <name type="scientific">Fructobacillus fructosus</name>
    <dbReference type="NCBI Taxonomy" id="1631"/>
    <lineage>
        <taxon>Bacteria</taxon>
        <taxon>Bacillati</taxon>
        <taxon>Bacillota</taxon>
        <taxon>Bacilli</taxon>
        <taxon>Lactobacillales</taxon>
        <taxon>Lactobacillaceae</taxon>
        <taxon>Fructobacillus</taxon>
    </lineage>
</organism>